<dbReference type="KEGG" id="kng:KNAG_0C03250"/>
<dbReference type="SMART" id="SM00066">
    <property type="entry name" value="GAL4"/>
    <property type="match status" value="1"/>
</dbReference>
<evidence type="ECO:0000313" key="4">
    <source>
        <dbReference type="Proteomes" id="UP000006310"/>
    </source>
</evidence>
<gene>
    <name evidence="3" type="primary">KNAG0C03250</name>
    <name evidence="3" type="ordered locus">KNAG_0C03250</name>
</gene>
<dbReference type="GO" id="GO:0009074">
    <property type="term" value="P:aromatic amino acid family catabolic process"/>
    <property type="evidence" value="ECO:0007669"/>
    <property type="project" value="EnsemblFungi"/>
</dbReference>
<dbReference type="InterPro" id="IPR052780">
    <property type="entry name" value="AAA_Catabolism_Regulators"/>
</dbReference>
<evidence type="ECO:0000259" key="2">
    <source>
        <dbReference type="PROSITE" id="PS50048"/>
    </source>
</evidence>
<dbReference type="InterPro" id="IPR036864">
    <property type="entry name" value="Zn2-C6_fun-type_DNA-bd_sf"/>
</dbReference>
<sequence>MTGNGKNMRGKAVGPQTHWIRGFKACTNCRIKKVRCDFGPSDNPHPPPCARCKRESKNCTFTAKTGKEQDMVTGEATNGIPTVDTVPVKKNELALPALAVTVSPGLIQNRSEMGNEANPNTGWKLELTSMHNTLAFLAQAAGTVSNTLNKGLMKKTLPSDRSTPSLEISRLGSKTPTGFASSLGLGMPSNPTKTLLQEIETQNKVQLIEKSKNTKSKVPKTLKDIKCIGENGLLSEQEATAFIDAFFCTMHPFFPYIPLQLQDPLELLEYPILLCAILTISTRYHSFSEFGFDNGDYNKRNFEVHEKLWDNCQVMLSKTIWGEASTRSIGTVLAFILFTEWNPRQIHWKKSDYANDDDEAVSELSNDEAEELTGTKAIRRSDRMAWMLTGSAVRLAQDMGFMETNAKVCVATHISDAFASMNMNQKPVLSGNFNVLQGGTNNYTSDPLNSSGSSHESTCSEQAFMKQMLENTNSHTRWRHILSSLQMEDLFQRQRNEYSNDLSDLEREFLNDEFILYYSLERRSDNQETPPFPLQFSYAQKAKIELTNIMLLGYDTIYYDRGRKKLASNNQLHNLSVLSILSPLMEGWHNVYKNLLIAPSANPYTTTTRGDKRAMYELSKNIDSESIICDYRYSQLYIYSLALQADFKRAELTVSEITQNAKYVEIAFNAAKEIIFSAFRVHKLNLLKYMPVRWVMRLVRAVSFLVKCCLILNATSIGGGGSSEAEVRTILKLCSISVKDTANTIKMAAMTLKEATPDELHLSMRYSAILLYLCRELESEKDSSKKIPFPNNATTKYAISPTYEGRDGEIAAGSAGGCANTAHITANRLRTVPLSDINETTGRNTEDTANNNIVNGSLNGDRNHLGTTEGTGAASQSTTDRLTGSLPDEVTNWFSGNAEIGLEFVEPWTDMIEQRFLQSGTGNDVFEELYQYFDQN</sequence>
<keyword evidence="4" id="KW-1185">Reference proteome</keyword>
<dbReference type="eggNOG" id="ENOG502QQTI">
    <property type="taxonomic scope" value="Eukaryota"/>
</dbReference>
<feature type="domain" description="Zn(2)-C6 fungal-type" evidence="2">
    <location>
        <begin position="25"/>
        <end position="61"/>
    </location>
</feature>
<dbReference type="CDD" id="cd00067">
    <property type="entry name" value="GAL4"/>
    <property type="match status" value="1"/>
</dbReference>
<dbReference type="GO" id="GO:0008270">
    <property type="term" value="F:zinc ion binding"/>
    <property type="evidence" value="ECO:0007669"/>
    <property type="project" value="InterPro"/>
</dbReference>
<feature type="compositionally biased region" description="Polar residues" evidence="1">
    <location>
        <begin position="838"/>
        <end position="882"/>
    </location>
</feature>
<dbReference type="PANTHER" id="PTHR31644">
    <property type="entry name" value="TRANSCRIPTIONAL ACTIVATOR ARO80-RELATED"/>
    <property type="match status" value="1"/>
</dbReference>
<dbReference type="GO" id="GO:0045944">
    <property type="term" value="P:positive regulation of transcription by RNA polymerase II"/>
    <property type="evidence" value="ECO:0007669"/>
    <property type="project" value="EnsemblFungi"/>
</dbReference>
<dbReference type="PROSITE" id="PS50048">
    <property type="entry name" value="ZN2_CY6_FUNGAL_2"/>
    <property type="match status" value="1"/>
</dbReference>
<dbReference type="Gene3D" id="4.10.240.10">
    <property type="entry name" value="Zn(2)-C6 fungal-type DNA-binding domain"/>
    <property type="match status" value="1"/>
</dbReference>
<dbReference type="CDD" id="cd12148">
    <property type="entry name" value="fungal_TF_MHR"/>
    <property type="match status" value="1"/>
</dbReference>
<name>J7S4R8_HUIN7</name>
<dbReference type="GO" id="GO:0005634">
    <property type="term" value="C:nucleus"/>
    <property type="evidence" value="ECO:0007669"/>
    <property type="project" value="EnsemblFungi"/>
</dbReference>
<protein>
    <recommendedName>
        <fullName evidence="2">Zn(2)-C6 fungal-type domain-containing protein</fullName>
    </recommendedName>
</protein>
<dbReference type="OMA" id="IWAEAST"/>
<dbReference type="STRING" id="1071383.J7S4R8"/>
<dbReference type="Pfam" id="PF00172">
    <property type="entry name" value="Zn_clus"/>
    <property type="match status" value="1"/>
</dbReference>
<dbReference type="PROSITE" id="PS00463">
    <property type="entry name" value="ZN2_CY6_FUNGAL_1"/>
    <property type="match status" value="1"/>
</dbReference>
<reference evidence="3 4" key="1">
    <citation type="journal article" date="2011" name="Proc. Natl. Acad. Sci. U.S.A.">
        <title>Evolutionary erosion of yeast sex chromosomes by mating-type switching accidents.</title>
        <authorList>
            <person name="Gordon J.L."/>
            <person name="Armisen D."/>
            <person name="Proux-Wera E."/>
            <person name="Oheigeartaigh S.S."/>
            <person name="Byrne K.P."/>
            <person name="Wolfe K.H."/>
        </authorList>
    </citation>
    <scope>NUCLEOTIDE SEQUENCE [LARGE SCALE GENOMIC DNA]</scope>
    <source>
        <strain evidence="4">ATCC MYA-139 / BCRC 22969 / CBS 8797 / CCRC 22969 / KCTC 17520 / NBRC 10181 / NCYC 3082</strain>
    </source>
</reference>
<evidence type="ECO:0000313" key="3">
    <source>
        <dbReference type="EMBL" id="CCK69434.1"/>
    </source>
</evidence>
<dbReference type="AlphaFoldDB" id="J7S4R8"/>
<dbReference type="SUPFAM" id="SSF57701">
    <property type="entry name" value="Zn2/Cys6 DNA-binding domain"/>
    <property type="match status" value="1"/>
</dbReference>
<dbReference type="EMBL" id="HE978316">
    <property type="protein sequence ID" value="CCK69434.1"/>
    <property type="molecule type" value="Genomic_DNA"/>
</dbReference>
<feature type="region of interest" description="Disordered" evidence="1">
    <location>
        <begin position="838"/>
        <end position="885"/>
    </location>
</feature>
<organism evidence="3 4">
    <name type="scientific">Huiozyma naganishii (strain ATCC MYA-139 / BCRC 22969 / CBS 8797 / KCTC 17520 / NBRC 10181 / NCYC 3082 / Yp74L-3)</name>
    <name type="common">Yeast</name>
    <name type="synonym">Kazachstania naganishii</name>
    <dbReference type="NCBI Taxonomy" id="1071383"/>
    <lineage>
        <taxon>Eukaryota</taxon>
        <taxon>Fungi</taxon>
        <taxon>Dikarya</taxon>
        <taxon>Ascomycota</taxon>
        <taxon>Saccharomycotina</taxon>
        <taxon>Saccharomycetes</taxon>
        <taxon>Saccharomycetales</taxon>
        <taxon>Saccharomycetaceae</taxon>
        <taxon>Huiozyma</taxon>
    </lineage>
</organism>
<evidence type="ECO:0000256" key="1">
    <source>
        <dbReference type="SAM" id="MobiDB-lite"/>
    </source>
</evidence>
<dbReference type="InterPro" id="IPR001138">
    <property type="entry name" value="Zn2Cys6_DnaBD"/>
</dbReference>
<reference evidence="4" key="2">
    <citation type="submission" date="2012-08" db="EMBL/GenBank/DDBJ databases">
        <title>Genome sequence of Kazachstania naganishii.</title>
        <authorList>
            <person name="Gordon J.L."/>
            <person name="Armisen D."/>
            <person name="Proux-Wera E."/>
            <person name="OhEigeartaigh S.S."/>
            <person name="Byrne K.P."/>
            <person name="Wolfe K.H."/>
        </authorList>
    </citation>
    <scope>NUCLEOTIDE SEQUENCE [LARGE SCALE GENOMIC DNA]</scope>
    <source>
        <strain evidence="4">ATCC MYA-139 / BCRC 22969 / CBS 8797 / CCRC 22969 / KCTC 17520 / NBRC 10181 / NCYC 3082</strain>
    </source>
</reference>
<dbReference type="GO" id="GO:0000981">
    <property type="term" value="F:DNA-binding transcription factor activity, RNA polymerase II-specific"/>
    <property type="evidence" value="ECO:0007669"/>
    <property type="project" value="EnsemblFungi"/>
</dbReference>
<proteinExistence type="predicted"/>
<dbReference type="OrthoDB" id="2262349at2759"/>
<dbReference type="PANTHER" id="PTHR31644:SF2">
    <property type="entry name" value="TRANSCRIPTIONAL ACTIVATOR ARO80-RELATED"/>
    <property type="match status" value="1"/>
</dbReference>
<dbReference type="RefSeq" id="XP_022463680.1">
    <property type="nucleotide sequence ID" value="XM_022607045.1"/>
</dbReference>
<dbReference type="GeneID" id="34525114"/>
<accession>J7S4R8</accession>
<dbReference type="HOGENOM" id="CLU_005663_0_0_1"/>
<dbReference type="Proteomes" id="UP000006310">
    <property type="component" value="Chromosome 3"/>
</dbReference>